<dbReference type="PANTHER" id="PTHR44379:SF6">
    <property type="entry name" value="BLR6046 PROTEIN"/>
    <property type="match status" value="1"/>
</dbReference>
<evidence type="ECO:0000256" key="4">
    <source>
        <dbReference type="ARBA" id="ARBA00023014"/>
    </source>
</evidence>
<dbReference type="InterPro" id="IPR001041">
    <property type="entry name" value="2Fe-2S_ferredoxin-type"/>
</dbReference>
<feature type="domain" description="2Fe-2S ferredoxin-type" evidence="5">
    <location>
        <begin position="3"/>
        <end position="79"/>
    </location>
</feature>
<evidence type="ECO:0000313" key="7">
    <source>
        <dbReference type="Proteomes" id="UP001500469"/>
    </source>
</evidence>
<evidence type="ECO:0000259" key="5">
    <source>
        <dbReference type="PROSITE" id="PS51085"/>
    </source>
</evidence>
<dbReference type="PROSITE" id="PS51085">
    <property type="entry name" value="2FE2S_FER_2"/>
    <property type="match status" value="1"/>
</dbReference>
<dbReference type="InterPro" id="IPR036010">
    <property type="entry name" value="2Fe-2S_ferredoxin-like_sf"/>
</dbReference>
<dbReference type="SUPFAM" id="SSF54292">
    <property type="entry name" value="2Fe-2S ferredoxin-like"/>
    <property type="match status" value="1"/>
</dbReference>
<keyword evidence="1" id="KW-0001">2Fe-2S</keyword>
<dbReference type="InterPro" id="IPR036884">
    <property type="entry name" value="2Fe-2S-bd_dom_sf"/>
</dbReference>
<dbReference type="Proteomes" id="UP001500469">
    <property type="component" value="Unassembled WGS sequence"/>
</dbReference>
<dbReference type="PANTHER" id="PTHR44379">
    <property type="entry name" value="OXIDOREDUCTASE WITH IRON-SULFUR SUBUNIT"/>
    <property type="match status" value="1"/>
</dbReference>
<evidence type="ECO:0000256" key="1">
    <source>
        <dbReference type="ARBA" id="ARBA00022714"/>
    </source>
</evidence>
<gene>
    <name evidence="6" type="ORF">GCM10009119_27130</name>
</gene>
<proteinExistence type="predicted"/>
<dbReference type="SUPFAM" id="SSF47741">
    <property type="entry name" value="CO dehydrogenase ISP C-domain like"/>
    <property type="match status" value="1"/>
</dbReference>
<dbReference type="RefSeq" id="WP_343852474.1">
    <property type="nucleotide sequence ID" value="NZ_BAAAFI010000032.1"/>
</dbReference>
<evidence type="ECO:0000256" key="2">
    <source>
        <dbReference type="ARBA" id="ARBA00022723"/>
    </source>
</evidence>
<accession>A0ABN1N1V9</accession>
<dbReference type="Pfam" id="PF01799">
    <property type="entry name" value="Fer2_2"/>
    <property type="match status" value="1"/>
</dbReference>
<dbReference type="Gene3D" id="1.10.150.120">
    <property type="entry name" value="[2Fe-2S]-binding domain"/>
    <property type="match status" value="1"/>
</dbReference>
<name>A0ABN1N1V9_9BACT</name>
<dbReference type="Pfam" id="PF00111">
    <property type="entry name" value="Fer2"/>
    <property type="match status" value="1"/>
</dbReference>
<reference evidence="6 7" key="1">
    <citation type="journal article" date="2019" name="Int. J. Syst. Evol. Microbiol.">
        <title>The Global Catalogue of Microorganisms (GCM) 10K type strain sequencing project: providing services to taxonomists for standard genome sequencing and annotation.</title>
        <authorList>
            <consortium name="The Broad Institute Genomics Platform"/>
            <consortium name="The Broad Institute Genome Sequencing Center for Infectious Disease"/>
            <person name="Wu L."/>
            <person name="Ma J."/>
        </authorList>
    </citation>
    <scope>NUCLEOTIDE SEQUENCE [LARGE SCALE GENOMIC DNA]</scope>
    <source>
        <strain evidence="6 7">JCM 16112</strain>
    </source>
</reference>
<evidence type="ECO:0000313" key="6">
    <source>
        <dbReference type="EMBL" id="GAA0879744.1"/>
    </source>
</evidence>
<dbReference type="InterPro" id="IPR002888">
    <property type="entry name" value="2Fe-2S-bd"/>
</dbReference>
<protein>
    <submittedName>
        <fullName evidence="6">(2Fe-2S)-binding protein</fullName>
    </submittedName>
</protein>
<dbReference type="InterPro" id="IPR051452">
    <property type="entry name" value="Diverse_Oxidoreductases"/>
</dbReference>
<evidence type="ECO:0000256" key="3">
    <source>
        <dbReference type="ARBA" id="ARBA00023004"/>
    </source>
</evidence>
<keyword evidence="4" id="KW-0411">Iron-sulfur</keyword>
<comment type="caution">
    <text evidence="6">The sequence shown here is derived from an EMBL/GenBank/DDBJ whole genome shotgun (WGS) entry which is preliminary data.</text>
</comment>
<keyword evidence="3" id="KW-0408">Iron</keyword>
<dbReference type="InterPro" id="IPR012675">
    <property type="entry name" value="Beta-grasp_dom_sf"/>
</dbReference>
<organism evidence="6 7">
    <name type="scientific">Algoriphagus jejuensis</name>
    <dbReference type="NCBI Taxonomy" id="419934"/>
    <lineage>
        <taxon>Bacteria</taxon>
        <taxon>Pseudomonadati</taxon>
        <taxon>Bacteroidota</taxon>
        <taxon>Cytophagia</taxon>
        <taxon>Cytophagales</taxon>
        <taxon>Cyclobacteriaceae</taxon>
        <taxon>Algoriphagus</taxon>
    </lineage>
</organism>
<sequence>MPQNITLRVNGETKTILADPEEPLLYILRDEFSLNAAKYGCGLHQCGACMVLADSKAEPTCLRPCSSFGDTEITTLEGLTKNGKLHPVQQAFIDTQAAQCGYCLNGMILSAVALLEENPKPAEREIREALDPVICRCGTHSRFIKAVKLASETINR</sequence>
<keyword evidence="2" id="KW-0479">Metal-binding</keyword>
<dbReference type="EMBL" id="BAAAFI010000032">
    <property type="protein sequence ID" value="GAA0879744.1"/>
    <property type="molecule type" value="Genomic_DNA"/>
</dbReference>
<keyword evidence="7" id="KW-1185">Reference proteome</keyword>
<dbReference type="Gene3D" id="3.10.20.30">
    <property type="match status" value="1"/>
</dbReference>